<protein>
    <submittedName>
        <fullName evidence="1">Uncharacterized protein</fullName>
    </submittedName>
</protein>
<name>A0A603A254_SALVI</name>
<organism evidence="1">
    <name type="scientific">Salmonella virchow</name>
    <dbReference type="NCBI Taxonomy" id="48409"/>
    <lineage>
        <taxon>Bacteria</taxon>
        <taxon>Pseudomonadati</taxon>
        <taxon>Pseudomonadota</taxon>
        <taxon>Gammaproteobacteria</taxon>
        <taxon>Enterobacterales</taxon>
        <taxon>Enterobacteriaceae</taxon>
        <taxon>Salmonella</taxon>
    </lineage>
</organism>
<dbReference type="AlphaFoldDB" id="A0A603A254"/>
<evidence type="ECO:0000313" key="1">
    <source>
        <dbReference type="EMBL" id="ECT8541888.1"/>
    </source>
</evidence>
<reference evidence="1" key="1">
    <citation type="submission" date="2018-07" db="EMBL/GenBank/DDBJ databases">
        <authorList>
            <consortium name="PulseNet: The National Subtyping Network for Foodborne Disease Surveillance"/>
            <person name="Tarr C.L."/>
            <person name="Trees E."/>
            <person name="Katz L.S."/>
            <person name="Carleton-Romer H.A."/>
            <person name="Stroika S."/>
            <person name="Kucerova Z."/>
            <person name="Roache K.F."/>
            <person name="Sabol A.L."/>
            <person name="Besser J."/>
            <person name="Gerner-Smidt P."/>
        </authorList>
    </citation>
    <scope>NUCLEOTIDE SEQUENCE</scope>
    <source>
        <strain evidence="1">PNUSAS007903</strain>
    </source>
</reference>
<sequence>MTYRIDPRRKALQKWHAYANNGIRYLVVNAAGTVLATGRFISDWSIATTSARPGSRIVSVQAELDRLIES</sequence>
<proteinExistence type="predicted"/>
<gene>
    <name evidence="1" type="ORF">B0F00_24595</name>
</gene>
<accession>A0A603A254</accession>
<dbReference type="EMBL" id="AAKOCB010000027">
    <property type="protein sequence ID" value="ECT8541888.1"/>
    <property type="molecule type" value="Genomic_DNA"/>
</dbReference>
<comment type="caution">
    <text evidence="1">The sequence shown here is derived from an EMBL/GenBank/DDBJ whole genome shotgun (WGS) entry which is preliminary data.</text>
</comment>